<dbReference type="eggNOG" id="COG2258">
    <property type="taxonomic scope" value="Bacteria"/>
</dbReference>
<dbReference type="SUPFAM" id="SSF50800">
    <property type="entry name" value="PK beta-barrel domain-like"/>
    <property type="match status" value="1"/>
</dbReference>
<evidence type="ECO:0000259" key="1">
    <source>
        <dbReference type="PROSITE" id="PS51340"/>
    </source>
</evidence>
<feature type="domain" description="MOSC" evidence="1">
    <location>
        <begin position="22"/>
        <end position="146"/>
    </location>
</feature>
<dbReference type="HOGENOM" id="CLU_122785_1_0_0"/>
<sequence length="152" mass="16333">MWPTEGTVVAVCTSEHKGTVKRDVGSGTLVEELGLEGDAHAGFAHRQVSLLAQEDIDTMKEKLPDLIPGSFAENLTVRGVDLGSLSVGDRIEAGPTLLEVSQIGKECHTRCQVYHATGDCIMPKKGIFCRVLRGGPVRTGDPVRILARERGL</sequence>
<dbReference type="EMBL" id="CM001022">
    <property type="protein sequence ID" value="EFQ24616.1"/>
    <property type="molecule type" value="Genomic_DNA"/>
</dbReference>
<dbReference type="Gene3D" id="2.40.33.20">
    <property type="entry name" value="PK beta-barrel domain-like"/>
    <property type="match status" value="1"/>
</dbReference>
<protein>
    <submittedName>
        <fullName evidence="2">MOSC domain containing protein</fullName>
    </submittedName>
</protein>
<dbReference type="AlphaFoldDB" id="E3CZB9"/>
<dbReference type="PaxDb" id="584708-Apau_2206"/>
<accession>E3CZB9</accession>
<dbReference type="PANTHER" id="PTHR36930:SF1">
    <property type="entry name" value="MOSC DOMAIN-CONTAINING PROTEIN"/>
    <property type="match status" value="1"/>
</dbReference>
<dbReference type="Proteomes" id="UP000005096">
    <property type="component" value="Chromosome"/>
</dbReference>
<proteinExistence type="predicted"/>
<dbReference type="PANTHER" id="PTHR36930">
    <property type="entry name" value="METAL-SULFUR CLUSTER BIOSYNTHESIS PROTEINS YUAD-RELATED"/>
    <property type="match status" value="1"/>
</dbReference>
<dbReference type="InterPro" id="IPR052716">
    <property type="entry name" value="MOSC_domain"/>
</dbReference>
<evidence type="ECO:0000313" key="3">
    <source>
        <dbReference type="Proteomes" id="UP000005096"/>
    </source>
</evidence>
<dbReference type="PROSITE" id="PS51340">
    <property type="entry name" value="MOSC"/>
    <property type="match status" value="1"/>
</dbReference>
<dbReference type="GO" id="GO:0003824">
    <property type="term" value="F:catalytic activity"/>
    <property type="evidence" value="ECO:0007669"/>
    <property type="project" value="InterPro"/>
</dbReference>
<dbReference type="InterPro" id="IPR005302">
    <property type="entry name" value="MoCF_Sase_C"/>
</dbReference>
<name>E3CZB9_9BACT</name>
<dbReference type="Pfam" id="PF03473">
    <property type="entry name" value="MOSC"/>
    <property type="match status" value="1"/>
</dbReference>
<evidence type="ECO:0000313" key="2">
    <source>
        <dbReference type="EMBL" id="EFQ24616.1"/>
    </source>
</evidence>
<keyword evidence="3" id="KW-1185">Reference proteome</keyword>
<dbReference type="OrthoDB" id="9784492at2"/>
<dbReference type="GO" id="GO:0030151">
    <property type="term" value="F:molybdenum ion binding"/>
    <property type="evidence" value="ECO:0007669"/>
    <property type="project" value="InterPro"/>
</dbReference>
<gene>
    <name evidence="2" type="ORF">Apau_2206</name>
</gene>
<dbReference type="InterPro" id="IPR011037">
    <property type="entry name" value="Pyrv_Knase-like_insert_dom_sf"/>
</dbReference>
<organism evidence="2 3">
    <name type="scientific">Aminomonas paucivorans DSM 12260</name>
    <dbReference type="NCBI Taxonomy" id="584708"/>
    <lineage>
        <taxon>Bacteria</taxon>
        <taxon>Thermotogati</taxon>
        <taxon>Synergistota</taxon>
        <taxon>Synergistia</taxon>
        <taxon>Synergistales</taxon>
        <taxon>Synergistaceae</taxon>
        <taxon>Aminomonas</taxon>
    </lineage>
</organism>
<dbReference type="GO" id="GO:0030170">
    <property type="term" value="F:pyridoxal phosphate binding"/>
    <property type="evidence" value="ECO:0007669"/>
    <property type="project" value="InterPro"/>
</dbReference>
<dbReference type="STRING" id="584708.Apau_2206"/>
<reference evidence="2 3" key="1">
    <citation type="journal article" date="2010" name="Stand. Genomic Sci.">
        <title>Non-contiguous finished genome sequence of Aminomonas paucivorans type strain (GLU-3).</title>
        <authorList>
            <person name="Pitluck S."/>
            <person name="Yasawong M."/>
            <person name="Held B."/>
            <person name="Lapidus A."/>
            <person name="Nolan M."/>
            <person name="Copeland A."/>
            <person name="Lucas S."/>
            <person name="Del Rio T.G."/>
            <person name="Tice H."/>
            <person name="Cheng J.F."/>
            <person name="Chertkov O."/>
            <person name="Goodwin L."/>
            <person name="Tapia R."/>
            <person name="Han C."/>
            <person name="Liolios K."/>
            <person name="Ivanova N."/>
            <person name="Mavromatis K."/>
            <person name="Ovchinnikova G."/>
            <person name="Pati A."/>
            <person name="Chen A."/>
            <person name="Palaniappan K."/>
            <person name="Land M."/>
            <person name="Hauser L."/>
            <person name="Chang Y.J."/>
            <person name="Jeffries C.D."/>
            <person name="Pukall R."/>
            <person name="Spring S."/>
            <person name="Rohde M."/>
            <person name="Sikorski J."/>
            <person name="Goker M."/>
            <person name="Woyke T."/>
            <person name="Bristow J."/>
            <person name="Eisen J.A."/>
            <person name="Markowitz V."/>
            <person name="Hugenholtz P."/>
            <person name="Kyrpides N.C."/>
            <person name="Klenk H.P."/>
        </authorList>
    </citation>
    <scope>NUCLEOTIDE SEQUENCE [LARGE SCALE GENOMIC DNA]</scope>
    <source>
        <strain evidence="2 3">DSM 12260</strain>
    </source>
</reference>
<dbReference type="RefSeq" id="WP_006301860.1">
    <property type="nucleotide sequence ID" value="NZ_CM001022.1"/>
</dbReference>